<evidence type="ECO:0000313" key="3">
    <source>
        <dbReference type="EMBL" id="KAG2458703.1"/>
    </source>
</evidence>
<dbReference type="Pfam" id="PF00059">
    <property type="entry name" value="Lectin_C"/>
    <property type="match status" value="1"/>
</dbReference>
<dbReference type="PROSITE" id="PS50041">
    <property type="entry name" value="C_TYPE_LECTIN_2"/>
    <property type="match status" value="1"/>
</dbReference>
<dbReference type="GO" id="GO:0005886">
    <property type="term" value="C:plasma membrane"/>
    <property type="evidence" value="ECO:0007669"/>
    <property type="project" value="UniProtKB-SubCell"/>
</dbReference>
<dbReference type="Gene3D" id="3.10.100.10">
    <property type="entry name" value="Mannose-Binding Protein A, subunit A"/>
    <property type="match status" value="1"/>
</dbReference>
<feature type="domain" description="C-type lectin" evidence="2">
    <location>
        <begin position="56"/>
        <end position="137"/>
    </location>
</feature>
<dbReference type="InterPro" id="IPR016187">
    <property type="entry name" value="CTDL_fold"/>
</dbReference>
<proteinExistence type="predicted"/>
<keyword evidence="4" id="KW-1185">Reference proteome</keyword>
<dbReference type="InterPro" id="IPR001304">
    <property type="entry name" value="C-type_lectin-like"/>
</dbReference>
<dbReference type="EMBL" id="JAATIS010005543">
    <property type="protein sequence ID" value="KAG2458703.1"/>
    <property type="molecule type" value="Genomic_DNA"/>
</dbReference>
<name>A0A8X7WXX4_POLSE</name>
<evidence type="ECO:0000313" key="4">
    <source>
        <dbReference type="Proteomes" id="UP000886611"/>
    </source>
</evidence>
<dbReference type="Proteomes" id="UP000886611">
    <property type="component" value="Unassembled WGS sequence"/>
</dbReference>
<reference evidence="3 4" key="1">
    <citation type="journal article" date="2021" name="Cell">
        <title>Tracing the genetic footprints of vertebrate landing in non-teleost ray-finned fishes.</title>
        <authorList>
            <person name="Bi X."/>
            <person name="Wang K."/>
            <person name="Yang L."/>
            <person name="Pan H."/>
            <person name="Jiang H."/>
            <person name="Wei Q."/>
            <person name="Fang M."/>
            <person name="Yu H."/>
            <person name="Zhu C."/>
            <person name="Cai Y."/>
            <person name="He Y."/>
            <person name="Gan X."/>
            <person name="Zeng H."/>
            <person name="Yu D."/>
            <person name="Zhu Y."/>
            <person name="Jiang H."/>
            <person name="Qiu Q."/>
            <person name="Yang H."/>
            <person name="Zhang Y.E."/>
            <person name="Wang W."/>
            <person name="Zhu M."/>
            <person name="He S."/>
            <person name="Zhang G."/>
        </authorList>
    </citation>
    <scope>NUCLEOTIDE SEQUENCE [LARGE SCALE GENOMIC DNA]</scope>
    <source>
        <strain evidence="3">Bchr_013</strain>
    </source>
</reference>
<feature type="non-terminal residue" evidence="3">
    <location>
        <position position="1"/>
    </location>
</feature>
<organism evidence="3 4">
    <name type="scientific">Polypterus senegalus</name>
    <name type="common">Senegal bichir</name>
    <dbReference type="NCBI Taxonomy" id="55291"/>
    <lineage>
        <taxon>Eukaryota</taxon>
        <taxon>Metazoa</taxon>
        <taxon>Chordata</taxon>
        <taxon>Craniata</taxon>
        <taxon>Vertebrata</taxon>
        <taxon>Euteleostomi</taxon>
        <taxon>Actinopterygii</taxon>
        <taxon>Polypteriformes</taxon>
        <taxon>Polypteridae</taxon>
        <taxon>Polypterus</taxon>
    </lineage>
</organism>
<comment type="caution">
    <text evidence="3">The sequence shown here is derived from an EMBL/GenBank/DDBJ whole genome shotgun (WGS) entry which is preliminary data.</text>
</comment>
<comment type="subcellular location">
    <subcellularLocation>
        <location evidence="1">Cell membrane</location>
        <topology evidence="1">Single-pass type II membrane protein</topology>
    </subcellularLocation>
</comment>
<dbReference type="SUPFAM" id="SSF56436">
    <property type="entry name" value="C-type lectin-like"/>
    <property type="match status" value="1"/>
</dbReference>
<sequence length="173" mass="19725">MSKLLISSSPVMTFHLPEGLSLALTSELWWSSEFSFLFSHLTERKCVFCPESWVPFNTNCYYFANDTKTWADSRDNCTSMGGHLVIIESQEEQNFLLNKTRSKTVKSHWIGLTDQKAEGFGTRVLPYLQLQLTFPWSGCLLSPGYVQLPHRTKTRVPPMARAHMLGLNLPKPP</sequence>
<dbReference type="SMART" id="SM00034">
    <property type="entry name" value="CLECT"/>
    <property type="match status" value="1"/>
</dbReference>
<dbReference type="PANTHER" id="PTHR45710">
    <property type="entry name" value="C-TYPE LECTIN DOMAIN-CONTAINING PROTEIN 180"/>
    <property type="match status" value="1"/>
</dbReference>
<dbReference type="AlphaFoldDB" id="A0A8X7WXX4"/>
<gene>
    <name evidence="3" type="primary">Clec4e_1</name>
    <name evidence="3" type="ORF">GTO96_0022262</name>
</gene>
<evidence type="ECO:0000256" key="1">
    <source>
        <dbReference type="ARBA" id="ARBA00004401"/>
    </source>
</evidence>
<protein>
    <submittedName>
        <fullName evidence="3">CLC4E protein</fullName>
    </submittedName>
</protein>
<dbReference type="PANTHER" id="PTHR45710:SF26">
    <property type="entry name" value="RH26557P"/>
    <property type="match status" value="1"/>
</dbReference>
<feature type="non-terminal residue" evidence="3">
    <location>
        <position position="173"/>
    </location>
</feature>
<accession>A0A8X7WXX4</accession>
<dbReference type="InterPro" id="IPR050828">
    <property type="entry name" value="C-type_lectin/matrix_domain"/>
</dbReference>
<evidence type="ECO:0000259" key="2">
    <source>
        <dbReference type="PROSITE" id="PS50041"/>
    </source>
</evidence>
<dbReference type="InterPro" id="IPR016186">
    <property type="entry name" value="C-type_lectin-like/link_sf"/>
</dbReference>